<accession>A0A561E498</accession>
<dbReference type="SFLD" id="SFLDS00003">
    <property type="entry name" value="Haloacid_Dehalogenase"/>
    <property type="match status" value="1"/>
</dbReference>
<comment type="caution">
    <text evidence="4">The sequence shown here is derived from an EMBL/GenBank/DDBJ whole genome shotgun (WGS) entry which is preliminary data.</text>
</comment>
<evidence type="ECO:0000313" key="5">
    <source>
        <dbReference type="Proteomes" id="UP000318297"/>
    </source>
</evidence>
<dbReference type="InterPro" id="IPR036412">
    <property type="entry name" value="HAD-like_sf"/>
</dbReference>
<keyword evidence="3" id="KW-0460">Magnesium</keyword>
<sequence length="236" mass="24550">MPTNHASGATHPRRAVAGVSLDIWGTLLGSDPDFKAARNRLLRDALLPSVGAEQFDQVMRQADRDVDDECARTGADVGFVGRIVACLTRFGMPQSVALDAVSVACDDLMCQQEALALMHPPRPLHTELPAAVLELQVPVVLTSNTGMLPGALMRKLLALAGFGGVTGVFSDEVGVAKPAPAIFGETLAVLGLPPPDVLHVGDNPVADVAGAREAGLQTALVIPDGLSTLAVLRELS</sequence>
<evidence type="ECO:0000313" key="4">
    <source>
        <dbReference type="EMBL" id="TWE10434.1"/>
    </source>
</evidence>
<dbReference type="Gene3D" id="3.40.50.1000">
    <property type="entry name" value="HAD superfamily/HAD-like"/>
    <property type="match status" value="1"/>
</dbReference>
<dbReference type="RefSeq" id="WP_145229388.1">
    <property type="nucleotide sequence ID" value="NZ_VIVQ01000002.1"/>
</dbReference>
<organism evidence="4 5">
    <name type="scientific">Rudaeicoccus suwonensis</name>
    <dbReference type="NCBI Taxonomy" id="657409"/>
    <lineage>
        <taxon>Bacteria</taxon>
        <taxon>Bacillati</taxon>
        <taxon>Actinomycetota</taxon>
        <taxon>Actinomycetes</taxon>
        <taxon>Micrococcales</taxon>
        <taxon>Dermacoccaceae</taxon>
        <taxon>Rudaeicoccus</taxon>
    </lineage>
</organism>
<keyword evidence="5" id="KW-1185">Reference proteome</keyword>
<dbReference type="InterPro" id="IPR051400">
    <property type="entry name" value="HAD-like_hydrolase"/>
</dbReference>
<dbReference type="InterPro" id="IPR023214">
    <property type="entry name" value="HAD_sf"/>
</dbReference>
<dbReference type="InterPro" id="IPR006439">
    <property type="entry name" value="HAD-SF_hydro_IA"/>
</dbReference>
<name>A0A561E498_9MICO</name>
<dbReference type="SUPFAM" id="SSF56784">
    <property type="entry name" value="HAD-like"/>
    <property type="match status" value="1"/>
</dbReference>
<dbReference type="EMBL" id="VIVQ01000002">
    <property type="protein sequence ID" value="TWE10434.1"/>
    <property type="molecule type" value="Genomic_DNA"/>
</dbReference>
<proteinExistence type="predicted"/>
<dbReference type="SFLD" id="SFLDG01129">
    <property type="entry name" value="C1.5:_HAD__Beta-PGM__Phosphata"/>
    <property type="match status" value="1"/>
</dbReference>
<evidence type="ECO:0000256" key="2">
    <source>
        <dbReference type="ARBA" id="ARBA00022801"/>
    </source>
</evidence>
<dbReference type="PANTHER" id="PTHR46470">
    <property type="entry name" value="N-ACYLNEURAMINATE-9-PHOSPHATASE"/>
    <property type="match status" value="1"/>
</dbReference>
<dbReference type="Gene3D" id="1.20.120.1600">
    <property type="match status" value="1"/>
</dbReference>
<dbReference type="NCBIfam" id="TIGR01549">
    <property type="entry name" value="HAD-SF-IA-v1"/>
    <property type="match status" value="1"/>
</dbReference>
<reference evidence="4 5" key="1">
    <citation type="submission" date="2019-06" db="EMBL/GenBank/DDBJ databases">
        <title>Sequencing the genomes of 1000 actinobacteria strains.</title>
        <authorList>
            <person name="Klenk H.-P."/>
        </authorList>
    </citation>
    <scope>NUCLEOTIDE SEQUENCE [LARGE SCALE GENOMIC DNA]</scope>
    <source>
        <strain evidence="4 5">DSM 19560</strain>
    </source>
</reference>
<dbReference type="GO" id="GO:0016787">
    <property type="term" value="F:hydrolase activity"/>
    <property type="evidence" value="ECO:0007669"/>
    <property type="project" value="UniProtKB-KW"/>
</dbReference>
<dbReference type="Pfam" id="PF00702">
    <property type="entry name" value="Hydrolase"/>
    <property type="match status" value="1"/>
</dbReference>
<dbReference type="GO" id="GO:0044281">
    <property type="term" value="P:small molecule metabolic process"/>
    <property type="evidence" value="ECO:0007669"/>
    <property type="project" value="UniProtKB-ARBA"/>
</dbReference>
<dbReference type="AlphaFoldDB" id="A0A561E498"/>
<comment type="cofactor">
    <cofactor evidence="1">
        <name>Mg(2+)</name>
        <dbReference type="ChEBI" id="CHEBI:18420"/>
    </cofactor>
</comment>
<protein>
    <submittedName>
        <fullName evidence="4">HAD superfamily hydrolase (TIGR01549 family)</fullName>
    </submittedName>
</protein>
<dbReference type="Proteomes" id="UP000318297">
    <property type="component" value="Unassembled WGS sequence"/>
</dbReference>
<evidence type="ECO:0000256" key="1">
    <source>
        <dbReference type="ARBA" id="ARBA00001946"/>
    </source>
</evidence>
<dbReference type="OrthoDB" id="3362560at2"/>
<evidence type="ECO:0000256" key="3">
    <source>
        <dbReference type="ARBA" id="ARBA00022842"/>
    </source>
</evidence>
<keyword evidence="2 4" id="KW-0378">Hydrolase</keyword>
<gene>
    <name evidence="4" type="ORF">BKA23_2795</name>
</gene>